<dbReference type="InterPro" id="IPR008964">
    <property type="entry name" value="Invasin/intimin_cell_adhesion"/>
</dbReference>
<keyword evidence="2" id="KW-0472">Membrane</keyword>
<keyword evidence="5" id="KW-1185">Reference proteome</keyword>
<dbReference type="Gene3D" id="2.60.40.1120">
    <property type="entry name" value="Carboxypeptidase-like, regulatory domain"/>
    <property type="match status" value="1"/>
</dbReference>
<dbReference type="Pfam" id="PF17789">
    <property type="entry name" value="MG4"/>
    <property type="match status" value="1"/>
</dbReference>
<dbReference type="Gene3D" id="2.60.40.10">
    <property type="entry name" value="Immunoglobulins"/>
    <property type="match status" value="1"/>
</dbReference>
<keyword evidence="2" id="KW-0812">Transmembrane</keyword>
<dbReference type="InterPro" id="IPR040839">
    <property type="entry name" value="MG4"/>
</dbReference>
<dbReference type="PATRIC" id="fig|1008153.3.peg.3746"/>
<comment type="caution">
    <text evidence="4">The sequence shown here is derived from an EMBL/GenBank/DDBJ whole genome shotgun (WGS) entry which is preliminary data.</text>
</comment>
<proteinExistence type="predicted"/>
<feature type="compositionally biased region" description="Low complexity" evidence="1">
    <location>
        <begin position="77"/>
        <end position="109"/>
    </location>
</feature>
<sequence length="450" mass="47552">MTVQRQQLQNHTIITLLVCVSVIMAGCAGFGAGEPADDTGTDSPDQSDDLEDEQDSAEGTNSSADTDSEAEHETSDSDSASESASESTSESSSESSSNSDTDASTSSASNPCGDSSETDPCDSGSPDDSSGSADENTSTDESSSNDSDSTDDNDSTDNTGDDDDSDDSDDTDDSEGGEEPLPPSYTYTVTVEVVDADGNPIADEPVTATVNGETTEYLTGEDGTVNVTTESTIAKAVEYEITVRDDTRGLPVNQSVQTERFVIGAQEEPEPEPETYDFTVYTQEDIPVTVRNDDTREEWTKNATNGSVTFELAPGMYTIHADEHASVLMPTDVPGYTEIELQGEYDEFTVNVVDAETGDPIEGAEISGVCDWYFSSGDAYITGESNADGVIETSVISPSVCYDVLVEADEYESTTISVINIPDDDGMTIELDAASDESGDEEEQTNALVA</sequence>
<evidence type="ECO:0000256" key="1">
    <source>
        <dbReference type="SAM" id="MobiDB-lite"/>
    </source>
</evidence>
<feature type="compositionally biased region" description="Acidic residues" evidence="1">
    <location>
        <begin position="148"/>
        <end position="178"/>
    </location>
</feature>
<accession>A0A151AAJ4</accession>
<reference evidence="4 5" key="1">
    <citation type="submission" date="2016-02" db="EMBL/GenBank/DDBJ databases">
        <title>Genome sequence of Halalkalicoccus paucihalophilus DSM 24557.</title>
        <authorList>
            <person name="Poehlein A."/>
            <person name="Daniel R."/>
        </authorList>
    </citation>
    <scope>NUCLEOTIDE SEQUENCE [LARGE SCALE GENOMIC DNA]</scope>
    <source>
        <strain evidence="4 5">DSM 24557</strain>
    </source>
</reference>
<name>A0A151AAJ4_9EURY</name>
<feature type="domain" description="Macroglobulin" evidence="3">
    <location>
        <begin position="183"/>
        <end position="259"/>
    </location>
</feature>
<dbReference type="PROSITE" id="PS51257">
    <property type="entry name" value="PROKAR_LIPOPROTEIN"/>
    <property type="match status" value="1"/>
</dbReference>
<feature type="compositionally biased region" description="Low complexity" evidence="1">
    <location>
        <begin position="121"/>
        <end position="147"/>
    </location>
</feature>
<dbReference type="Proteomes" id="UP000075321">
    <property type="component" value="Unassembled WGS sequence"/>
</dbReference>
<organism evidence="4 5">
    <name type="scientific">Halalkalicoccus paucihalophilus</name>
    <dbReference type="NCBI Taxonomy" id="1008153"/>
    <lineage>
        <taxon>Archaea</taxon>
        <taxon>Methanobacteriati</taxon>
        <taxon>Methanobacteriota</taxon>
        <taxon>Stenosarchaea group</taxon>
        <taxon>Halobacteria</taxon>
        <taxon>Halobacteriales</taxon>
        <taxon>Halococcaceae</taxon>
        <taxon>Halalkalicoccus</taxon>
    </lineage>
</organism>
<gene>
    <name evidence="4" type="ORF">HAPAU_35530</name>
</gene>
<evidence type="ECO:0000313" key="5">
    <source>
        <dbReference type="Proteomes" id="UP000075321"/>
    </source>
</evidence>
<dbReference type="SUPFAM" id="SSF49373">
    <property type="entry name" value="Invasin/intimin cell-adhesion fragments"/>
    <property type="match status" value="1"/>
</dbReference>
<feature type="region of interest" description="Disordered" evidence="1">
    <location>
        <begin position="30"/>
        <end position="186"/>
    </location>
</feature>
<evidence type="ECO:0000256" key="2">
    <source>
        <dbReference type="SAM" id="Phobius"/>
    </source>
</evidence>
<protein>
    <recommendedName>
        <fullName evidence="3">Macroglobulin domain-containing protein</fullName>
    </recommendedName>
</protein>
<dbReference type="InterPro" id="IPR013783">
    <property type="entry name" value="Ig-like_fold"/>
</dbReference>
<evidence type="ECO:0000259" key="3">
    <source>
        <dbReference type="Pfam" id="PF17789"/>
    </source>
</evidence>
<keyword evidence="2" id="KW-1133">Transmembrane helix</keyword>
<dbReference type="EMBL" id="LTAZ01000013">
    <property type="protein sequence ID" value="KYH24570.1"/>
    <property type="molecule type" value="Genomic_DNA"/>
</dbReference>
<evidence type="ECO:0000313" key="4">
    <source>
        <dbReference type="EMBL" id="KYH24570.1"/>
    </source>
</evidence>
<feature type="compositionally biased region" description="Acidic residues" evidence="1">
    <location>
        <begin position="35"/>
        <end position="56"/>
    </location>
</feature>
<dbReference type="AlphaFoldDB" id="A0A151AAJ4"/>
<feature type="transmembrane region" description="Helical" evidence="2">
    <location>
        <begin position="12"/>
        <end position="33"/>
    </location>
</feature>